<protein>
    <submittedName>
        <fullName evidence="7">HlyD family secretion protein</fullName>
    </submittedName>
</protein>
<dbReference type="EMBL" id="QKLU01000006">
    <property type="protein sequence ID" value="PYF72604.1"/>
    <property type="molecule type" value="Genomic_DNA"/>
</dbReference>
<reference evidence="7 8" key="1">
    <citation type="submission" date="2018-06" db="EMBL/GenBank/DDBJ databases">
        <title>Genomic Encyclopedia of Archaeal and Bacterial Type Strains, Phase II (KMG-II): from individual species to whole genera.</title>
        <authorList>
            <person name="Goeker M."/>
        </authorList>
    </citation>
    <scope>NUCLEOTIDE SEQUENCE [LARGE SCALE GENOMIC DNA]</scope>
    <source>
        <strain evidence="7 8">DSM 27372</strain>
    </source>
</reference>
<keyword evidence="8" id="KW-1185">Reference proteome</keyword>
<dbReference type="InterPro" id="IPR058792">
    <property type="entry name" value="Beta-barrel_RND_2"/>
</dbReference>
<evidence type="ECO:0000259" key="4">
    <source>
        <dbReference type="Pfam" id="PF25876"/>
    </source>
</evidence>
<dbReference type="Gene3D" id="2.40.420.20">
    <property type="match status" value="1"/>
</dbReference>
<dbReference type="InterPro" id="IPR058624">
    <property type="entry name" value="MdtA-like_HH"/>
</dbReference>
<organism evidence="7 8">
    <name type="scientific">Pedobacter nutrimenti</name>
    <dbReference type="NCBI Taxonomy" id="1241337"/>
    <lineage>
        <taxon>Bacteria</taxon>
        <taxon>Pseudomonadati</taxon>
        <taxon>Bacteroidota</taxon>
        <taxon>Sphingobacteriia</taxon>
        <taxon>Sphingobacteriales</taxon>
        <taxon>Sphingobacteriaceae</taxon>
        <taxon>Pedobacter</taxon>
    </lineage>
</organism>
<dbReference type="Pfam" id="PF25876">
    <property type="entry name" value="HH_MFP_RND"/>
    <property type="match status" value="1"/>
</dbReference>
<feature type="region of interest" description="Disordered" evidence="2">
    <location>
        <begin position="377"/>
        <end position="400"/>
    </location>
</feature>
<dbReference type="Proteomes" id="UP000248198">
    <property type="component" value="Unassembled WGS sequence"/>
</dbReference>
<dbReference type="PANTHER" id="PTHR30469">
    <property type="entry name" value="MULTIDRUG RESISTANCE PROTEIN MDTA"/>
    <property type="match status" value="1"/>
</dbReference>
<proteinExistence type="inferred from homology"/>
<dbReference type="SUPFAM" id="SSF111369">
    <property type="entry name" value="HlyD-like secretion proteins"/>
    <property type="match status" value="1"/>
</dbReference>
<feature type="domain" description="Multidrug resistance protein MdtA-like barrel-sandwich hybrid" evidence="5">
    <location>
        <begin position="59"/>
        <end position="196"/>
    </location>
</feature>
<dbReference type="AlphaFoldDB" id="A0A318UHN8"/>
<evidence type="ECO:0000256" key="3">
    <source>
        <dbReference type="SAM" id="Phobius"/>
    </source>
</evidence>
<evidence type="ECO:0000259" key="6">
    <source>
        <dbReference type="Pfam" id="PF25954"/>
    </source>
</evidence>
<evidence type="ECO:0000259" key="5">
    <source>
        <dbReference type="Pfam" id="PF25917"/>
    </source>
</evidence>
<gene>
    <name evidence="7" type="ORF">B0O44_106259</name>
</gene>
<dbReference type="Pfam" id="PF25917">
    <property type="entry name" value="BSH_RND"/>
    <property type="match status" value="1"/>
</dbReference>
<evidence type="ECO:0000313" key="8">
    <source>
        <dbReference type="Proteomes" id="UP000248198"/>
    </source>
</evidence>
<dbReference type="OrthoDB" id="9809068at2"/>
<sequence>MKTKKIIFILAGIIVLGLGYWYFGIREKAQVVRLETEKPKMGYISENVTATGKVQPVDTVAVGTQVSGTIAKLYADFNSTVKKGQLLAELDKTLFVASVDQYKANLASAQSQLVFQQGNYGRQSQLYKVGAISKADYDNALYTYNAAKASVNSIAAQLMSAQKNLSLASIYSPIDGTVLSRTVSEGQTVAASFSTPTLFSIARDLTKMQVQASVDEADVGDIKVGERADFTVDAFLDDTFKGTVQEIRLSPKITSNVVTYTTLINTSNDDKKLKPGMTANITIYAKEVSNAMLVPAKALKFLPDTTLKDYKLNWINKERKPTSPVEGYVWVKTDAHTLDQKKIKIGINNNTQVEVLSGISGNDEVVTGSQVMGRSVAAAAGQPASSPFMPKRPGGNNRKR</sequence>
<comment type="caution">
    <text evidence="7">The sequence shown here is derived from an EMBL/GenBank/DDBJ whole genome shotgun (WGS) entry which is preliminary data.</text>
</comment>
<evidence type="ECO:0000256" key="1">
    <source>
        <dbReference type="ARBA" id="ARBA00009477"/>
    </source>
</evidence>
<dbReference type="Gene3D" id="2.40.30.170">
    <property type="match status" value="1"/>
</dbReference>
<dbReference type="Gene3D" id="2.40.50.100">
    <property type="match status" value="1"/>
</dbReference>
<feature type="domain" description="CusB-like beta-barrel" evidence="6">
    <location>
        <begin position="210"/>
        <end position="285"/>
    </location>
</feature>
<keyword evidence="3" id="KW-0472">Membrane</keyword>
<comment type="similarity">
    <text evidence="1">Belongs to the membrane fusion protein (MFP) (TC 8.A.1) family.</text>
</comment>
<keyword evidence="3" id="KW-1133">Transmembrane helix</keyword>
<feature type="domain" description="Multidrug resistance protein MdtA-like alpha-helical hairpin" evidence="4">
    <location>
        <begin position="100"/>
        <end position="166"/>
    </location>
</feature>
<evidence type="ECO:0000256" key="2">
    <source>
        <dbReference type="SAM" id="MobiDB-lite"/>
    </source>
</evidence>
<dbReference type="Pfam" id="PF25954">
    <property type="entry name" value="Beta-barrel_RND_2"/>
    <property type="match status" value="1"/>
</dbReference>
<keyword evidence="3" id="KW-0812">Transmembrane</keyword>
<feature type="transmembrane region" description="Helical" evidence="3">
    <location>
        <begin position="6"/>
        <end position="23"/>
    </location>
</feature>
<dbReference type="NCBIfam" id="TIGR01730">
    <property type="entry name" value="RND_mfp"/>
    <property type="match status" value="1"/>
</dbReference>
<dbReference type="GO" id="GO:1990281">
    <property type="term" value="C:efflux pump complex"/>
    <property type="evidence" value="ECO:0007669"/>
    <property type="project" value="TreeGrafter"/>
</dbReference>
<dbReference type="PANTHER" id="PTHR30469:SF33">
    <property type="entry name" value="SLR1207 PROTEIN"/>
    <property type="match status" value="1"/>
</dbReference>
<dbReference type="InterPro" id="IPR006143">
    <property type="entry name" value="RND_pump_MFP"/>
</dbReference>
<accession>A0A318UHN8</accession>
<dbReference type="RefSeq" id="WP_110833569.1">
    <property type="nucleotide sequence ID" value="NZ_QKLU01000006.1"/>
</dbReference>
<evidence type="ECO:0000313" key="7">
    <source>
        <dbReference type="EMBL" id="PYF72604.1"/>
    </source>
</evidence>
<dbReference type="GO" id="GO:0015562">
    <property type="term" value="F:efflux transmembrane transporter activity"/>
    <property type="evidence" value="ECO:0007669"/>
    <property type="project" value="TreeGrafter"/>
</dbReference>
<name>A0A318UHN8_9SPHI</name>
<dbReference type="InterPro" id="IPR058625">
    <property type="entry name" value="MdtA-like_BSH"/>
</dbReference>
<dbReference type="Gene3D" id="1.10.287.470">
    <property type="entry name" value="Helix hairpin bin"/>
    <property type="match status" value="1"/>
</dbReference>